<comment type="caution">
    <text evidence="2">The sequence shown here is derived from an EMBL/GenBank/DDBJ whole genome shotgun (WGS) entry which is preliminary data.</text>
</comment>
<organism evidence="2 3">
    <name type="scientific">Rhodosorus marinus</name>
    <dbReference type="NCBI Taxonomy" id="101924"/>
    <lineage>
        <taxon>Eukaryota</taxon>
        <taxon>Rhodophyta</taxon>
        <taxon>Stylonematophyceae</taxon>
        <taxon>Stylonematales</taxon>
        <taxon>Stylonemataceae</taxon>
        <taxon>Rhodosorus</taxon>
    </lineage>
</organism>
<reference evidence="2 3" key="1">
    <citation type="journal article" date="2023" name="Nat. Commun.">
        <title>Origin of minicircular mitochondrial genomes in red algae.</title>
        <authorList>
            <person name="Lee Y."/>
            <person name="Cho C.H."/>
            <person name="Lee Y.M."/>
            <person name="Park S.I."/>
            <person name="Yang J.H."/>
            <person name="West J.A."/>
            <person name="Bhattacharya D."/>
            <person name="Yoon H.S."/>
        </authorList>
    </citation>
    <scope>NUCLEOTIDE SEQUENCE [LARGE SCALE GENOMIC DNA]</scope>
    <source>
        <strain evidence="2 3">CCMP1338</strain>
        <tissue evidence="2">Whole cell</tissue>
    </source>
</reference>
<evidence type="ECO:0000313" key="3">
    <source>
        <dbReference type="Proteomes" id="UP001157974"/>
    </source>
</evidence>
<name>A0AAV8V3V8_9RHOD</name>
<dbReference type="Proteomes" id="UP001157974">
    <property type="component" value="Unassembled WGS sequence"/>
</dbReference>
<feature type="region of interest" description="Disordered" evidence="1">
    <location>
        <begin position="1"/>
        <end position="21"/>
    </location>
</feature>
<evidence type="ECO:0000313" key="2">
    <source>
        <dbReference type="EMBL" id="KAJ8908492.1"/>
    </source>
</evidence>
<dbReference type="AlphaFoldDB" id="A0AAV8V3V8"/>
<proteinExistence type="predicted"/>
<keyword evidence="3" id="KW-1185">Reference proteome</keyword>
<dbReference type="EMBL" id="JAMWBK010000001">
    <property type="protein sequence ID" value="KAJ8908492.1"/>
    <property type="molecule type" value="Genomic_DNA"/>
</dbReference>
<feature type="compositionally biased region" description="Polar residues" evidence="1">
    <location>
        <begin position="1"/>
        <end position="19"/>
    </location>
</feature>
<feature type="compositionally biased region" description="Basic and acidic residues" evidence="1">
    <location>
        <begin position="75"/>
        <end position="87"/>
    </location>
</feature>
<sequence>MNTQMTATEPPGNMSSLAPSPNVIESADYRVRLQKSQIGSILFLQITPGNIRSTITRVAEALKVTWLLRRRDGMRHSRSNLRPEEGSQSRSRRRFGPPLVLAGTVWRGLDRLRPWLGT</sequence>
<gene>
    <name evidence="2" type="ORF">NDN08_005201</name>
</gene>
<feature type="region of interest" description="Disordered" evidence="1">
    <location>
        <begin position="75"/>
        <end position="95"/>
    </location>
</feature>
<protein>
    <submittedName>
        <fullName evidence="2">Uncharacterized protein</fullName>
    </submittedName>
</protein>
<accession>A0AAV8V3V8</accession>
<evidence type="ECO:0000256" key="1">
    <source>
        <dbReference type="SAM" id="MobiDB-lite"/>
    </source>
</evidence>